<dbReference type="Gene3D" id="3.40.50.300">
    <property type="entry name" value="P-loop containing nucleotide triphosphate hydrolases"/>
    <property type="match status" value="1"/>
</dbReference>
<comment type="caution">
    <text evidence="5">The sequence shown here is derived from an EMBL/GenBank/DDBJ whole genome shotgun (WGS) entry which is preliminary data.</text>
</comment>
<accession>A0ABS5UDL2</accession>
<evidence type="ECO:0000256" key="1">
    <source>
        <dbReference type="ARBA" id="ARBA00022741"/>
    </source>
</evidence>
<dbReference type="PANTHER" id="PTHR11638">
    <property type="entry name" value="ATP-DEPENDENT CLP PROTEASE"/>
    <property type="match status" value="1"/>
</dbReference>
<name>A0ABS5UDL2_9LACO</name>
<reference evidence="5 6" key="1">
    <citation type="submission" date="2021-01" db="EMBL/GenBank/DDBJ databases">
        <title>High-quality draft genome sequence data of six Lactiplantibacillus plantarum subsp. argentoratensis strains isolated from various Greek sourdoughs.</title>
        <authorList>
            <person name="Syrokou M.K."/>
            <person name="Paramithiotis S."/>
            <person name="Skandamis P.N."/>
            <person name="Drosinos E.H."/>
            <person name="Bosnea L."/>
            <person name="Mataragas M."/>
        </authorList>
    </citation>
    <scope>NUCLEOTIDE SEQUENCE [LARGE SCALE GENOMIC DNA]</scope>
    <source>
        <strain evidence="5 6">LQC 2520</strain>
    </source>
</reference>
<feature type="domain" description="AAA+ ATPase" evidence="4">
    <location>
        <begin position="162"/>
        <end position="305"/>
    </location>
</feature>
<comment type="function">
    <text evidence="3">Part of a stress-induced multi-chaperone system, it is involved in the recovery of the cell from heat-induced damage, in cooperation with DnaK, DnaJ and GrpE. Acts before DnaK, in the processing of protein aggregates. Protein binding stimulates the ATPase activity; ATP hydrolysis unfolds the denatured protein aggregates, which probably helps expose new hydrophobic binding sites on the surface of ClpB-bound aggregates, contributing to the solubilization and refolding of denatured protein aggregates by DnaK.</text>
</comment>
<dbReference type="RefSeq" id="WP_063731167.1">
    <property type="nucleotide sequence ID" value="NZ_JAEQMM010000003.1"/>
</dbReference>
<evidence type="ECO:0000256" key="3">
    <source>
        <dbReference type="ARBA" id="ARBA00025613"/>
    </source>
</evidence>
<organism evidence="5 6">
    <name type="scientific">Lactiplantibacillus argentoratensis</name>
    <dbReference type="NCBI Taxonomy" id="271881"/>
    <lineage>
        <taxon>Bacteria</taxon>
        <taxon>Bacillati</taxon>
        <taxon>Bacillota</taxon>
        <taxon>Bacilli</taxon>
        <taxon>Lactobacillales</taxon>
        <taxon>Lactobacillaceae</taxon>
        <taxon>Lactiplantibacillus</taxon>
    </lineage>
</organism>
<dbReference type="SMART" id="SM00382">
    <property type="entry name" value="AAA"/>
    <property type="match status" value="1"/>
</dbReference>
<keyword evidence="6" id="KW-1185">Reference proteome</keyword>
<dbReference type="InterPro" id="IPR027417">
    <property type="entry name" value="P-loop_NTPase"/>
</dbReference>
<evidence type="ECO:0000313" key="6">
    <source>
        <dbReference type="Proteomes" id="UP000694640"/>
    </source>
</evidence>
<dbReference type="InterPro" id="IPR003959">
    <property type="entry name" value="ATPase_AAA_core"/>
</dbReference>
<dbReference type="Pfam" id="PF07724">
    <property type="entry name" value="AAA_2"/>
    <property type="match status" value="1"/>
</dbReference>
<keyword evidence="2 5" id="KW-0067">ATP-binding</keyword>
<dbReference type="PRINTS" id="PR00300">
    <property type="entry name" value="CLPPROTEASEA"/>
</dbReference>
<evidence type="ECO:0000313" key="5">
    <source>
        <dbReference type="EMBL" id="MBT1136617.1"/>
    </source>
</evidence>
<dbReference type="PANTHER" id="PTHR11638:SF18">
    <property type="entry name" value="HEAT SHOCK PROTEIN 104"/>
    <property type="match status" value="1"/>
</dbReference>
<keyword evidence="5" id="KW-0645">Protease</keyword>
<dbReference type="InterPro" id="IPR003593">
    <property type="entry name" value="AAA+_ATPase"/>
</dbReference>
<proteinExistence type="predicted"/>
<dbReference type="EMBL" id="JAEQMM010000003">
    <property type="protein sequence ID" value="MBT1136617.1"/>
    <property type="molecule type" value="Genomic_DNA"/>
</dbReference>
<protein>
    <submittedName>
        <fullName evidence="5">ATP-dependent Clp protease ATP-binding subunit</fullName>
    </submittedName>
</protein>
<evidence type="ECO:0000259" key="4">
    <source>
        <dbReference type="SMART" id="SM00382"/>
    </source>
</evidence>
<evidence type="ECO:0000256" key="2">
    <source>
        <dbReference type="ARBA" id="ARBA00022840"/>
    </source>
</evidence>
<dbReference type="GO" id="GO:0008233">
    <property type="term" value="F:peptidase activity"/>
    <property type="evidence" value="ECO:0007669"/>
    <property type="project" value="UniProtKB-KW"/>
</dbReference>
<dbReference type="GO" id="GO:0006508">
    <property type="term" value="P:proteolysis"/>
    <property type="evidence" value="ECO:0007669"/>
    <property type="project" value="UniProtKB-KW"/>
</dbReference>
<dbReference type="Proteomes" id="UP000694640">
    <property type="component" value="Unassembled WGS sequence"/>
</dbReference>
<keyword evidence="5" id="KW-0378">Hydrolase</keyword>
<keyword evidence="1" id="KW-0547">Nucleotide-binding</keyword>
<dbReference type="InterPro" id="IPR001270">
    <property type="entry name" value="ClpA/B"/>
</dbReference>
<gene>
    <name evidence="5" type="ORF">JKL17_00440</name>
</gene>
<dbReference type="SUPFAM" id="SSF52540">
    <property type="entry name" value="P-loop containing nucleoside triphosphate hydrolases"/>
    <property type="match status" value="1"/>
</dbReference>
<dbReference type="GO" id="GO:0005524">
    <property type="term" value="F:ATP binding"/>
    <property type="evidence" value="ECO:0007669"/>
    <property type="project" value="UniProtKB-KW"/>
</dbReference>
<sequence length="373" mass="42726">MKIDVYFEIENKFRKRVSQGDKSFHLNEFLRDVGLLTASTISDSTSVLDVEKYKGMDMCIIDMSDTVGLKSFVFEQMESFIKILDAYGIGKIVVNNPSKLLLSSISKLDNVTLHKESSFRRITDKQIQRVQNRLSKNIIGQKRAKTVIFRKLVVQRIRNRSKPLVLMFYGKPGIGKTEVAKQISKAIYGSSEVLREQMSMVGGANSLEYFKATGHSEDAFSKKLLNRKTNLILLDEFGLAPEYVQTAFFQLFDEGIYVDQNYEVNMHNSIIICTTNLMAREEIYSTLGEALVSRFDALVPFVDFSEVEKDEISHKLLEEYMKYDLEKKYANRLDKHQVLKTLKLGIGGQNNFRDIKNLIEDVIAENLIENGLF</sequence>
<dbReference type="InterPro" id="IPR050130">
    <property type="entry name" value="ClpA_ClpB"/>
</dbReference>